<dbReference type="Pfam" id="PF14223">
    <property type="entry name" value="Retrotran_gag_2"/>
    <property type="match status" value="1"/>
</dbReference>
<accession>A0AAV2CPE0</accession>
<proteinExistence type="predicted"/>
<dbReference type="EMBL" id="OZ034814">
    <property type="protein sequence ID" value="CAL1358450.1"/>
    <property type="molecule type" value="Genomic_DNA"/>
</dbReference>
<sequence>MASCSKNNAPLYLAYEFSQNRPPRFEGVNYGYWKNRMELFVGSTDPKLWARVIKGPYELKEDQEKWIDEDFEKFQQNCKATNIMYCALGPEEYHKVSDCKTAKEIWDKLQVTYEGTSQVKNSRINSLKQQFELFKMEEGETIRQMYERFTNTVNSLENLVKSYESVDLVRKILCSLPEQWTPKVTAIEEAKNLETLPIYELIGSLATHEDKLNKGNSDKGKKGIAFNATMYNEDLEDLEDMEDEELALLRKQISRLLRMRKEK</sequence>
<evidence type="ECO:0000313" key="1">
    <source>
        <dbReference type="EMBL" id="CAL1358450.1"/>
    </source>
</evidence>
<organism evidence="1 2">
    <name type="scientific">Linum trigynum</name>
    <dbReference type="NCBI Taxonomy" id="586398"/>
    <lineage>
        <taxon>Eukaryota</taxon>
        <taxon>Viridiplantae</taxon>
        <taxon>Streptophyta</taxon>
        <taxon>Embryophyta</taxon>
        <taxon>Tracheophyta</taxon>
        <taxon>Spermatophyta</taxon>
        <taxon>Magnoliopsida</taxon>
        <taxon>eudicotyledons</taxon>
        <taxon>Gunneridae</taxon>
        <taxon>Pentapetalae</taxon>
        <taxon>rosids</taxon>
        <taxon>fabids</taxon>
        <taxon>Malpighiales</taxon>
        <taxon>Linaceae</taxon>
        <taxon>Linum</taxon>
    </lineage>
</organism>
<dbReference type="Proteomes" id="UP001497516">
    <property type="component" value="Chromosome 10"/>
</dbReference>
<name>A0AAV2CPE0_9ROSI</name>
<reference evidence="1 2" key="1">
    <citation type="submission" date="2024-04" db="EMBL/GenBank/DDBJ databases">
        <authorList>
            <person name="Fracassetti M."/>
        </authorList>
    </citation>
    <scope>NUCLEOTIDE SEQUENCE [LARGE SCALE GENOMIC DNA]</scope>
</reference>
<dbReference type="AlphaFoldDB" id="A0AAV2CPE0"/>
<keyword evidence="2" id="KW-1185">Reference proteome</keyword>
<evidence type="ECO:0008006" key="3">
    <source>
        <dbReference type="Google" id="ProtNLM"/>
    </source>
</evidence>
<protein>
    <recommendedName>
        <fullName evidence="3">DUF4219 domain-containing protein/UBN2 domain-containing protein</fullName>
    </recommendedName>
</protein>
<dbReference type="PANTHER" id="PTHR34676:SF8">
    <property type="entry name" value="TRANSMEMBRANE PROTEIN"/>
    <property type="match status" value="1"/>
</dbReference>
<gene>
    <name evidence="1" type="ORF">LTRI10_LOCUS6004</name>
</gene>
<dbReference type="PANTHER" id="PTHR34676">
    <property type="entry name" value="DUF4219 DOMAIN-CONTAINING PROTEIN-RELATED"/>
    <property type="match status" value="1"/>
</dbReference>
<evidence type="ECO:0000313" key="2">
    <source>
        <dbReference type="Proteomes" id="UP001497516"/>
    </source>
</evidence>